<dbReference type="PANTHER" id="PTHR28272:SF1">
    <property type="entry name" value="RIBONUCLEASES P_MRP PROTEIN SUBUNIT POP3"/>
    <property type="match status" value="1"/>
</dbReference>
<dbReference type="AlphaFoldDB" id="A0A077WZ72"/>
<dbReference type="GO" id="GO:0006364">
    <property type="term" value="P:rRNA processing"/>
    <property type="evidence" value="ECO:0007669"/>
    <property type="project" value="InterPro"/>
</dbReference>
<dbReference type="GO" id="GO:0005655">
    <property type="term" value="C:nucleolar ribonuclease P complex"/>
    <property type="evidence" value="ECO:0007669"/>
    <property type="project" value="TreeGrafter"/>
</dbReference>
<dbReference type="InterPro" id="IPR029064">
    <property type="entry name" value="Ribosomal_eL30-like_sf"/>
</dbReference>
<dbReference type="OrthoDB" id="20109at2759"/>
<dbReference type="GO" id="GO:0000171">
    <property type="term" value="F:ribonuclease MRP activity"/>
    <property type="evidence" value="ECO:0007669"/>
    <property type="project" value="TreeGrafter"/>
</dbReference>
<dbReference type="PANTHER" id="PTHR28272">
    <property type="entry name" value="RIBONUCLEASES P/MRP PROTEIN SUBUNIT POP3"/>
    <property type="match status" value="1"/>
</dbReference>
<dbReference type="EMBL" id="LK023368">
    <property type="protein sequence ID" value="CDS12590.1"/>
    <property type="molecule type" value="Genomic_DNA"/>
</dbReference>
<gene>
    <name evidence="2" type="ORF">LRAMOSA04776</name>
</gene>
<evidence type="ECO:0000256" key="1">
    <source>
        <dbReference type="SAM" id="MobiDB-lite"/>
    </source>
</evidence>
<proteinExistence type="predicted"/>
<dbReference type="SUPFAM" id="SSF55315">
    <property type="entry name" value="L30e-like"/>
    <property type="match status" value="1"/>
</dbReference>
<dbReference type="GO" id="GO:0004526">
    <property type="term" value="F:ribonuclease P activity"/>
    <property type="evidence" value="ECO:0007669"/>
    <property type="project" value="TreeGrafter"/>
</dbReference>
<organism evidence="2">
    <name type="scientific">Lichtheimia ramosa</name>
    <dbReference type="NCBI Taxonomy" id="688394"/>
    <lineage>
        <taxon>Eukaryota</taxon>
        <taxon>Fungi</taxon>
        <taxon>Fungi incertae sedis</taxon>
        <taxon>Mucoromycota</taxon>
        <taxon>Mucoromycotina</taxon>
        <taxon>Mucoromycetes</taxon>
        <taxon>Mucorales</taxon>
        <taxon>Lichtheimiaceae</taxon>
        <taxon>Lichtheimia</taxon>
    </lineage>
</organism>
<accession>A0A077WZ72</accession>
<dbReference type="GO" id="GO:0008033">
    <property type="term" value="P:tRNA processing"/>
    <property type="evidence" value="ECO:0007669"/>
    <property type="project" value="InterPro"/>
</dbReference>
<dbReference type="InterPro" id="IPR013241">
    <property type="entry name" value="RNase_P_Pop3"/>
</dbReference>
<dbReference type="GO" id="GO:0005829">
    <property type="term" value="C:cytosol"/>
    <property type="evidence" value="ECO:0007669"/>
    <property type="project" value="TreeGrafter"/>
</dbReference>
<dbReference type="GO" id="GO:0000172">
    <property type="term" value="C:ribonuclease MRP complex"/>
    <property type="evidence" value="ECO:0007669"/>
    <property type="project" value="TreeGrafter"/>
</dbReference>
<evidence type="ECO:0000313" key="2">
    <source>
        <dbReference type="EMBL" id="CDS12590.1"/>
    </source>
</evidence>
<evidence type="ECO:0008006" key="3">
    <source>
        <dbReference type="Google" id="ProtNLM"/>
    </source>
</evidence>
<feature type="region of interest" description="Disordered" evidence="1">
    <location>
        <begin position="206"/>
        <end position="234"/>
    </location>
</feature>
<sequence>MSTQQHTGESIRSEAIARKKVFKNVIDSPFAVKWPAVSNDLNESILDNLIKVLEPVGQYRRAIVESKRKKSKEDATTSTPDCPDILQRVTIGINDVTKLLEHDIQSKSKRPNTAVFVCKRDMKPPHLCMHLLSMVPLTSTKIVSLPQGAEIKLAKALGLQRASCIAVDIVEGKEERLRLDMDEVPLVDAPWITGSGQYQPTNLKVLETSAPIKPKKRPAPPTSYQQPLGKKAKK</sequence>
<dbReference type="GO" id="GO:0034965">
    <property type="term" value="P:intronic box C/D snoRNA processing"/>
    <property type="evidence" value="ECO:0007669"/>
    <property type="project" value="TreeGrafter"/>
</dbReference>
<name>A0A077WZ72_9FUNG</name>
<reference evidence="2" key="1">
    <citation type="journal article" date="2014" name="Genome Announc.">
        <title>De novo whole-genome sequence and genome annotation of Lichtheimia ramosa.</title>
        <authorList>
            <person name="Linde J."/>
            <person name="Schwartze V."/>
            <person name="Binder U."/>
            <person name="Lass-Florl C."/>
            <person name="Voigt K."/>
            <person name="Horn F."/>
        </authorList>
    </citation>
    <scope>NUCLEOTIDE SEQUENCE</scope>
    <source>
        <strain evidence="2">JMRC FSU:6197</strain>
    </source>
</reference>
<dbReference type="Gene3D" id="3.30.1330.30">
    <property type="match status" value="1"/>
</dbReference>
<dbReference type="Pfam" id="PF08228">
    <property type="entry name" value="RNase_P_pop3"/>
    <property type="match status" value="1"/>
</dbReference>
<protein>
    <recommendedName>
        <fullName evidence="3">Ribosomal protein L7Ae/L30e/S12e/Gadd45 domain-containing protein</fullName>
    </recommendedName>
</protein>